<organism evidence="6 7">
    <name type="scientific">Rhodnius prolixus</name>
    <name type="common">Triatomid bug</name>
    <dbReference type="NCBI Taxonomy" id="13249"/>
    <lineage>
        <taxon>Eukaryota</taxon>
        <taxon>Metazoa</taxon>
        <taxon>Ecdysozoa</taxon>
        <taxon>Arthropoda</taxon>
        <taxon>Hexapoda</taxon>
        <taxon>Insecta</taxon>
        <taxon>Pterygota</taxon>
        <taxon>Neoptera</taxon>
        <taxon>Paraneoptera</taxon>
        <taxon>Hemiptera</taxon>
        <taxon>Heteroptera</taxon>
        <taxon>Panheteroptera</taxon>
        <taxon>Cimicomorpha</taxon>
        <taxon>Reduviidae</taxon>
        <taxon>Triatominae</taxon>
        <taxon>Rhodnius</taxon>
    </lineage>
</organism>
<dbReference type="eggNOG" id="KOG0254">
    <property type="taxonomic scope" value="Eukaryota"/>
</dbReference>
<feature type="domain" description="Major facilitator superfamily (MFS) profile" evidence="5">
    <location>
        <begin position="1"/>
        <end position="365"/>
    </location>
</feature>
<dbReference type="AlphaFoldDB" id="T1IFV1"/>
<dbReference type="InterPro" id="IPR036259">
    <property type="entry name" value="MFS_trans_sf"/>
</dbReference>
<evidence type="ECO:0000256" key="3">
    <source>
        <dbReference type="ARBA" id="ARBA00022989"/>
    </source>
</evidence>
<evidence type="ECO:0000313" key="6">
    <source>
        <dbReference type="EnsemblMetazoa" id="RPRC015170-PA"/>
    </source>
</evidence>
<dbReference type="STRING" id="13249.T1IFV1"/>
<dbReference type="PANTHER" id="PTHR48021:SF46">
    <property type="entry name" value="MAJOR FACILITATOR SUPERFAMILY (MFS) PROFILE DOMAIN-CONTAINING PROTEIN"/>
    <property type="match status" value="1"/>
</dbReference>
<dbReference type="OMA" id="CGYAMAG"/>
<dbReference type="InterPro" id="IPR020846">
    <property type="entry name" value="MFS_dom"/>
</dbReference>
<proteinExistence type="predicted"/>
<dbReference type="EMBL" id="ACPB03001151">
    <property type="status" value="NOT_ANNOTATED_CDS"/>
    <property type="molecule type" value="Genomic_DNA"/>
</dbReference>
<evidence type="ECO:0000259" key="5">
    <source>
        <dbReference type="PROSITE" id="PS50850"/>
    </source>
</evidence>
<dbReference type="InterPro" id="IPR005829">
    <property type="entry name" value="Sugar_transporter_CS"/>
</dbReference>
<dbReference type="PROSITE" id="PS50850">
    <property type="entry name" value="MFS"/>
    <property type="match status" value="1"/>
</dbReference>
<evidence type="ECO:0000256" key="4">
    <source>
        <dbReference type="ARBA" id="ARBA00023136"/>
    </source>
</evidence>
<dbReference type="InParanoid" id="T1IFV1"/>
<dbReference type="EnsemblMetazoa" id="RPRC015170-RA">
    <property type="protein sequence ID" value="RPRC015170-PA"/>
    <property type="gene ID" value="RPRC015170"/>
</dbReference>
<dbReference type="InterPro" id="IPR050549">
    <property type="entry name" value="MFS_Trehalose_Transporter"/>
</dbReference>
<reference evidence="6" key="1">
    <citation type="submission" date="2015-05" db="UniProtKB">
        <authorList>
            <consortium name="EnsemblMetazoa"/>
        </authorList>
    </citation>
    <scope>IDENTIFICATION</scope>
</reference>
<dbReference type="Pfam" id="PF00083">
    <property type="entry name" value="Sugar_tr"/>
    <property type="match status" value="1"/>
</dbReference>
<sequence>MIFGRKTTLLFAGPLTVTLWTISLFTKNIVVLHIIRILQGVALASIVSIAPVYLAEISAANRRGVLCGNYAVVWNLATLYSFINSEYLSFDMYTLSLIAISILFCSTFIFMPESPYFYFMKNKPDKAKSSLQWLRYNEDIEKEYLEIEEAVREDMKNAGSWIDLVATKKDRRALLIVQIVALTRFLVGINLFAAYAEDIFTKAGSYIFTPNQQAIGLVLLFTVSSAVASFFSDIVGRRKLLIYSLIGTAISNIIIALYFGLLELTSLQVTPYVWIMYIGSLGCSIFTNIGVVQLMPTVKAEFFPSHTRSKGSALTTFISAFAIFAQLAAFPVITKYIGMYFNFILFTAAALIGYVFALIYVPESAGKTLAEVNETVDKITSC</sequence>
<evidence type="ECO:0000313" key="7">
    <source>
        <dbReference type="Proteomes" id="UP000015103"/>
    </source>
</evidence>
<dbReference type="Proteomes" id="UP000015103">
    <property type="component" value="Unassembled WGS sequence"/>
</dbReference>
<comment type="subcellular location">
    <subcellularLocation>
        <location evidence="1">Membrane</location>
        <topology evidence="1">Multi-pass membrane protein</topology>
    </subcellularLocation>
</comment>
<keyword evidence="2" id="KW-0812">Transmembrane</keyword>
<dbReference type="PANTHER" id="PTHR48021">
    <property type="match status" value="1"/>
</dbReference>
<dbReference type="PROSITE" id="PS00216">
    <property type="entry name" value="SUGAR_TRANSPORT_1"/>
    <property type="match status" value="1"/>
</dbReference>
<dbReference type="GO" id="GO:0022857">
    <property type="term" value="F:transmembrane transporter activity"/>
    <property type="evidence" value="ECO:0007669"/>
    <property type="project" value="InterPro"/>
</dbReference>
<keyword evidence="4" id="KW-0472">Membrane</keyword>
<evidence type="ECO:0000256" key="1">
    <source>
        <dbReference type="ARBA" id="ARBA00004141"/>
    </source>
</evidence>
<dbReference type="GO" id="GO:0016020">
    <property type="term" value="C:membrane"/>
    <property type="evidence" value="ECO:0007669"/>
    <property type="project" value="UniProtKB-SubCell"/>
</dbReference>
<keyword evidence="7" id="KW-1185">Reference proteome</keyword>
<dbReference type="VEuPathDB" id="VectorBase:RPRC015170"/>
<evidence type="ECO:0000256" key="2">
    <source>
        <dbReference type="ARBA" id="ARBA00022692"/>
    </source>
</evidence>
<keyword evidence="3" id="KW-1133">Transmembrane helix</keyword>
<dbReference type="SUPFAM" id="SSF103473">
    <property type="entry name" value="MFS general substrate transporter"/>
    <property type="match status" value="1"/>
</dbReference>
<name>T1IFV1_RHOPR</name>
<protein>
    <submittedName>
        <fullName evidence="6">MFS domain-containing protein</fullName>
    </submittedName>
</protein>
<accession>T1IFV1</accession>
<dbReference type="InterPro" id="IPR005828">
    <property type="entry name" value="MFS_sugar_transport-like"/>
</dbReference>
<dbReference type="Gene3D" id="1.20.1250.20">
    <property type="entry name" value="MFS general substrate transporter like domains"/>
    <property type="match status" value="1"/>
</dbReference>
<dbReference type="HOGENOM" id="CLU_001265_30_5_1"/>